<feature type="region of interest" description="Disordered" evidence="1">
    <location>
        <begin position="1"/>
        <end position="22"/>
    </location>
</feature>
<dbReference type="EMBL" id="VCKX01000186">
    <property type="protein sequence ID" value="TMR26810.1"/>
    <property type="molecule type" value="Genomic_DNA"/>
</dbReference>
<reference evidence="2 3" key="1">
    <citation type="submission" date="2019-05" db="EMBL/GenBank/DDBJ databases">
        <title>Draft genome sequence of Nonomuraea zeae DSM 100528.</title>
        <authorList>
            <person name="Saricaoglu S."/>
            <person name="Isik K."/>
        </authorList>
    </citation>
    <scope>NUCLEOTIDE SEQUENCE [LARGE SCALE GENOMIC DNA]</scope>
    <source>
        <strain evidence="2 3">DSM 100528</strain>
    </source>
</reference>
<dbReference type="Proteomes" id="UP000306628">
    <property type="component" value="Unassembled WGS sequence"/>
</dbReference>
<feature type="non-terminal residue" evidence="2">
    <location>
        <position position="116"/>
    </location>
</feature>
<evidence type="ECO:0000313" key="3">
    <source>
        <dbReference type="Proteomes" id="UP000306628"/>
    </source>
</evidence>
<proteinExistence type="predicted"/>
<protein>
    <submittedName>
        <fullName evidence="2">Uncharacterized protein</fullName>
    </submittedName>
</protein>
<evidence type="ECO:0000256" key="1">
    <source>
        <dbReference type="SAM" id="MobiDB-lite"/>
    </source>
</evidence>
<sequence>MGSFLVARQDPEQERPPLPDPEERARLLAYLGQGRIVGGGAARTDGVWIWAEDDLRLLRDAGLRPDPELCRHVAAQEHVFPRLGEAAAERAERAERAWSAALLLRPAPPALALIHI</sequence>
<dbReference type="AlphaFoldDB" id="A0A5S4GKH8"/>
<evidence type="ECO:0000313" key="2">
    <source>
        <dbReference type="EMBL" id="TMR26810.1"/>
    </source>
</evidence>
<gene>
    <name evidence="2" type="ORF">ETD85_41310</name>
</gene>
<keyword evidence="3" id="KW-1185">Reference proteome</keyword>
<organism evidence="2 3">
    <name type="scientific">Nonomuraea zeae</name>
    <dbReference type="NCBI Taxonomy" id="1642303"/>
    <lineage>
        <taxon>Bacteria</taxon>
        <taxon>Bacillati</taxon>
        <taxon>Actinomycetota</taxon>
        <taxon>Actinomycetes</taxon>
        <taxon>Streptosporangiales</taxon>
        <taxon>Streptosporangiaceae</taxon>
        <taxon>Nonomuraea</taxon>
    </lineage>
</organism>
<name>A0A5S4GKH8_9ACTN</name>
<comment type="caution">
    <text evidence="2">The sequence shown here is derived from an EMBL/GenBank/DDBJ whole genome shotgun (WGS) entry which is preliminary data.</text>
</comment>
<accession>A0A5S4GKH8</accession>
<feature type="compositionally biased region" description="Basic and acidic residues" evidence="1">
    <location>
        <begin position="9"/>
        <end position="22"/>
    </location>
</feature>